<dbReference type="SUPFAM" id="SSF56801">
    <property type="entry name" value="Acetyl-CoA synthetase-like"/>
    <property type="match status" value="1"/>
</dbReference>
<dbReference type="SUPFAM" id="SSF53474">
    <property type="entry name" value="alpha/beta-Hydrolases"/>
    <property type="match status" value="1"/>
</dbReference>
<comment type="similarity">
    <text evidence="2">Belongs to the ATP-dependent AMP-binding enzyme family.</text>
</comment>
<dbReference type="InterPro" id="IPR020845">
    <property type="entry name" value="AMP-binding_CS"/>
</dbReference>
<organism evidence="6">
    <name type="scientific">Oscillatoriales cyanobacterium SpSt-402</name>
    <dbReference type="NCBI Taxonomy" id="2282168"/>
    <lineage>
        <taxon>Bacteria</taxon>
        <taxon>Bacillati</taxon>
        <taxon>Cyanobacteriota</taxon>
        <taxon>Cyanophyceae</taxon>
        <taxon>Oscillatoriophycideae</taxon>
        <taxon>Oscillatoriales</taxon>
    </lineage>
</organism>
<dbReference type="InterPro" id="IPR000873">
    <property type="entry name" value="AMP-dep_synth/lig_dom"/>
</dbReference>
<protein>
    <submittedName>
        <fullName evidence="6">Amino acid adenylation domain-containing protein</fullName>
    </submittedName>
</protein>
<dbReference type="GO" id="GO:0043041">
    <property type="term" value="P:amino acid activation for nonribosomal peptide biosynthetic process"/>
    <property type="evidence" value="ECO:0007669"/>
    <property type="project" value="TreeGrafter"/>
</dbReference>
<dbReference type="Pfam" id="PF00975">
    <property type="entry name" value="Thioesterase"/>
    <property type="match status" value="1"/>
</dbReference>
<dbReference type="InterPro" id="IPR036736">
    <property type="entry name" value="ACP-like_sf"/>
</dbReference>
<dbReference type="Gene3D" id="3.30.559.30">
    <property type="entry name" value="Nonribosomal peptide synthetase, condensation domain"/>
    <property type="match status" value="1"/>
</dbReference>
<dbReference type="Pfam" id="PF00550">
    <property type="entry name" value="PP-binding"/>
    <property type="match status" value="1"/>
</dbReference>
<comment type="cofactor">
    <cofactor evidence="1">
        <name>pantetheine 4'-phosphate</name>
        <dbReference type="ChEBI" id="CHEBI:47942"/>
    </cofactor>
</comment>
<dbReference type="PANTHER" id="PTHR45527:SF1">
    <property type="entry name" value="FATTY ACID SYNTHASE"/>
    <property type="match status" value="1"/>
</dbReference>
<dbReference type="PROSITE" id="PS00455">
    <property type="entry name" value="AMP_BINDING"/>
    <property type="match status" value="1"/>
</dbReference>
<dbReference type="GO" id="GO:0044550">
    <property type="term" value="P:secondary metabolite biosynthetic process"/>
    <property type="evidence" value="ECO:0007669"/>
    <property type="project" value="TreeGrafter"/>
</dbReference>
<dbReference type="Gene3D" id="3.30.300.30">
    <property type="match status" value="1"/>
</dbReference>
<evidence type="ECO:0000256" key="1">
    <source>
        <dbReference type="ARBA" id="ARBA00001957"/>
    </source>
</evidence>
<proteinExistence type="inferred from homology"/>
<dbReference type="CDD" id="cd05930">
    <property type="entry name" value="A_NRPS"/>
    <property type="match status" value="1"/>
</dbReference>
<keyword evidence="4" id="KW-0597">Phosphoprotein</keyword>
<dbReference type="Pfam" id="PF00501">
    <property type="entry name" value="AMP-binding"/>
    <property type="match status" value="1"/>
</dbReference>
<dbReference type="PANTHER" id="PTHR45527">
    <property type="entry name" value="NONRIBOSOMAL PEPTIDE SYNTHETASE"/>
    <property type="match status" value="1"/>
</dbReference>
<dbReference type="Pfam" id="PF13193">
    <property type="entry name" value="AMP-binding_C"/>
    <property type="match status" value="1"/>
</dbReference>
<dbReference type="Gene3D" id="3.40.50.12780">
    <property type="entry name" value="N-terminal domain of ligase-like"/>
    <property type="match status" value="1"/>
</dbReference>
<evidence type="ECO:0000313" key="6">
    <source>
        <dbReference type="EMBL" id="HGW92861.1"/>
    </source>
</evidence>
<dbReference type="GO" id="GO:0031177">
    <property type="term" value="F:phosphopantetheine binding"/>
    <property type="evidence" value="ECO:0007669"/>
    <property type="project" value="InterPro"/>
</dbReference>
<reference evidence="6" key="1">
    <citation type="journal article" date="2020" name="mSystems">
        <title>Genome- and Community-Level Interaction Insights into Carbon Utilization and Element Cycling Functions of Hydrothermarchaeota in Hydrothermal Sediment.</title>
        <authorList>
            <person name="Zhou Z."/>
            <person name="Liu Y."/>
            <person name="Xu W."/>
            <person name="Pan J."/>
            <person name="Luo Z.H."/>
            <person name="Li M."/>
        </authorList>
    </citation>
    <scope>NUCLEOTIDE SEQUENCE [LARGE SCALE GENOMIC DNA]</scope>
    <source>
        <strain evidence="6">SpSt-402</strain>
    </source>
</reference>
<name>A0A832GZZ6_9CYAN</name>
<dbReference type="InterPro" id="IPR029058">
    <property type="entry name" value="AB_hydrolase_fold"/>
</dbReference>
<dbReference type="SMART" id="SM00823">
    <property type="entry name" value="PKS_PP"/>
    <property type="match status" value="1"/>
</dbReference>
<evidence type="ECO:0000256" key="4">
    <source>
        <dbReference type="ARBA" id="ARBA00022553"/>
    </source>
</evidence>
<sequence length="1002" mass="112612">MSFIEQTSQLESEKPWITALWQALFGQFNRFNLHLIILPQQQATQGILRYNANLFKPGIIQRLVEHLQILMEGMLRNPDCLIAKLPVLTQAEERQLLVDWSSGSTDYPPVPVHHYIEAHALRQADAIALKFNEQQLTYAELNQRANQLACYLTQMGIGANTRVAVCAEPSLEISLALLAVFKAGGTYVPLDPTHPADRLTAILEETQPQILLTQSHLLPNLPDISGYRFCLDRDWQHIAHLPTRNLNTEIHLDQTAYLVYTSGTTGKPKGVMVSYGNLVNYILAARDQFGFDHHDVMPAIARFTFSITMFELLSPLVAGGTLVILEREHILDFKRMVQTLQQVTVAHLSPSLLRKLIAYIKDTGVDIQTFQGLKHISSGGDMVPADLLESMKQVFPCAEIYVIYGCSEISCMGCFYPVPTDRTVTKSHVGKPFKNVSVRLYDPQQNLVPVGVVGEIYFGGAGVTKGYLHREELTQEKFVVINGQRFYRTGDLGRFDTDGNLEILGRSDFQIKLRGIRIEPGEIETTLRQVPGVRDGVVMARELGNNDKSLVAYVVLDPVCPPAIDDIRRFLQSKLPDYMVPVAFVILEAMPVNMNQKIDRRALPLPTPENLAGFKPFVAPRDEYELRLADIWEFVLGIRPIGVHDNFFDVGGDSLQAVILMDRIEKVFGKTLPLSTLLTESTIGQLAEVLKQEKESDIHKSVVLLRKGGSKPPIFFIHDGEGETLLYRNLAFCLKADHPVYGLQPYSRDGFPILHTRIGEMADYYTEQIRQVQPEGPYFLGGLCIGGFLAFEIARRLQNLGQSVEMIALIDTADVQATLKTGLVTSQRLDSFSKSLSQSQQLSHHQRVFHLLKTVGKKARNLIAYEVQSRTAKSQDHIKMQLLRYYLDRGLPLPSFLQNISVRVALKFAEKEYVPEAPFRGEVFLFRATQKSSVFDGTEIDDTPYAEIYSDPLLGWEKRVTKGVRIYDVPGGHSSMLQDPNVQVMAEAMQTYIDAAIANYEH</sequence>
<dbReference type="FunFam" id="3.30.300.30:FF:000010">
    <property type="entry name" value="Enterobactin synthetase component F"/>
    <property type="match status" value="1"/>
</dbReference>
<dbReference type="InterPro" id="IPR045851">
    <property type="entry name" value="AMP-bd_C_sf"/>
</dbReference>
<evidence type="ECO:0000256" key="2">
    <source>
        <dbReference type="ARBA" id="ARBA00006432"/>
    </source>
</evidence>
<dbReference type="GO" id="GO:0005737">
    <property type="term" value="C:cytoplasm"/>
    <property type="evidence" value="ECO:0007669"/>
    <property type="project" value="TreeGrafter"/>
</dbReference>
<dbReference type="Gene3D" id="3.40.50.1820">
    <property type="entry name" value="alpha/beta hydrolase"/>
    <property type="match status" value="1"/>
</dbReference>
<dbReference type="InterPro" id="IPR001031">
    <property type="entry name" value="Thioesterase"/>
</dbReference>
<dbReference type="InterPro" id="IPR020806">
    <property type="entry name" value="PKS_PP-bd"/>
</dbReference>
<dbReference type="NCBIfam" id="TIGR01733">
    <property type="entry name" value="AA-adenyl-dom"/>
    <property type="match status" value="1"/>
</dbReference>
<dbReference type="InterPro" id="IPR042099">
    <property type="entry name" value="ANL_N_sf"/>
</dbReference>
<dbReference type="FunFam" id="1.10.1200.10:FF:000005">
    <property type="entry name" value="Nonribosomal peptide synthetase 1"/>
    <property type="match status" value="1"/>
</dbReference>
<dbReference type="EMBL" id="DSRD01000066">
    <property type="protein sequence ID" value="HGW92861.1"/>
    <property type="molecule type" value="Genomic_DNA"/>
</dbReference>
<accession>A0A832GZZ6</accession>
<dbReference type="SUPFAM" id="SSF52777">
    <property type="entry name" value="CoA-dependent acyltransferases"/>
    <property type="match status" value="1"/>
</dbReference>
<dbReference type="PROSITE" id="PS50075">
    <property type="entry name" value="CARRIER"/>
    <property type="match status" value="1"/>
</dbReference>
<dbReference type="InterPro" id="IPR025110">
    <property type="entry name" value="AMP-bd_C"/>
</dbReference>
<evidence type="ECO:0000256" key="3">
    <source>
        <dbReference type="ARBA" id="ARBA00022450"/>
    </source>
</evidence>
<dbReference type="AlphaFoldDB" id="A0A832GZZ6"/>
<dbReference type="InterPro" id="IPR010071">
    <property type="entry name" value="AA_adenyl_dom"/>
</dbReference>
<comment type="caution">
    <text evidence="6">The sequence shown here is derived from an EMBL/GenBank/DDBJ whole genome shotgun (WGS) entry which is preliminary data.</text>
</comment>
<keyword evidence="3" id="KW-0596">Phosphopantetheine</keyword>
<evidence type="ECO:0000259" key="5">
    <source>
        <dbReference type="PROSITE" id="PS50075"/>
    </source>
</evidence>
<feature type="domain" description="Carrier" evidence="5">
    <location>
        <begin position="619"/>
        <end position="694"/>
    </location>
</feature>
<dbReference type="FunFam" id="3.40.50.980:FF:000001">
    <property type="entry name" value="Non-ribosomal peptide synthetase"/>
    <property type="match status" value="1"/>
</dbReference>
<dbReference type="InterPro" id="IPR009081">
    <property type="entry name" value="PP-bd_ACP"/>
</dbReference>
<dbReference type="Gene3D" id="1.10.1200.10">
    <property type="entry name" value="ACP-like"/>
    <property type="match status" value="1"/>
</dbReference>
<gene>
    <name evidence="6" type="ORF">ENR47_01050</name>
</gene>
<dbReference type="SUPFAM" id="SSF47336">
    <property type="entry name" value="ACP-like"/>
    <property type="match status" value="1"/>
</dbReference>